<keyword evidence="2" id="KW-1185">Reference proteome</keyword>
<protein>
    <submittedName>
        <fullName evidence="1">Gypsy retrotransposon integrase-like protein 1</fullName>
    </submittedName>
</protein>
<dbReference type="EMBL" id="JBBXMP010000015">
    <property type="protein sequence ID" value="KAL0069014.1"/>
    <property type="molecule type" value="Genomic_DNA"/>
</dbReference>
<proteinExistence type="predicted"/>
<evidence type="ECO:0000313" key="1">
    <source>
        <dbReference type="EMBL" id="KAL0069014.1"/>
    </source>
</evidence>
<reference evidence="1 2" key="1">
    <citation type="submission" date="2024-05" db="EMBL/GenBank/DDBJ databases">
        <title>A draft genome resource for the thread blight pathogen Marasmius tenuissimus strain MS-2.</title>
        <authorList>
            <person name="Yulfo-Soto G.E."/>
            <person name="Baruah I.K."/>
            <person name="Amoako-Attah I."/>
            <person name="Bukari Y."/>
            <person name="Meinhardt L.W."/>
            <person name="Bailey B.A."/>
            <person name="Cohen S.P."/>
        </authorList>
    </citation>
    <scope>NUCLEOTIDE SEQUENCE [LARGE SCALE GENOMIC DNA]</scope>
    <source>
        <strain evidence="1 2">MS-2</strain>
    </source>
</reference>
<evidence type="ECO:0000313" key="2">
    <source>
        <dbReference type="Proteomes" id="UP001437256"/>
    </source>
</evidence>
<organism evidence="1 2">
    <name type="scientific">Marasmius tenuissimus</name>
    <dbReference type="NCBI Taxonomy" id="585030"/>
    <lineage>
        <taxon>Eukaryota</taxon>
        <taxon>Fungi</taxon>
        <taxon>Dikarya</taxon>
        <taxon>Basidiomycota</taxon>
        <taxon>Agaricomycotina</taxon>
        <taxon>Agaricomycetes</taxon>
        <taxon>Agaricomycetidae</taxon>
        <taxon>Agaricales</taxon>
        <taxon>Marasmiineae</taxon>
        <taxon>Marasmiaceae</taxon>
        <taxon>Marasmius</taxon>
    </lineage>
</organism>
<gene>
    <name evidence="1" type="primary">GIN1_15</name>
    <name evidence="1" type="ORF">AAF712_004007</name>
</gene>
<name>A0ABR3A6Q8_9AGAR</name>
<dbReference type="Proteomes" id="UP001437256">
    <property type="component" value="Unassembled WGS sequence"/>
</dbReference>
<sequence>MILLVNIWRPHQSPKHIQESEKDMAAVYRSLELLQKYENRSDITFANVGYPMAGCVRDMLNIVIAVGQSPKARESLKRSRLEGDFECPPRSVPCPPWTTDKHLPVDHPRGFADFLGTESFERSDDVASIDPVFGPQAFGSSQDYRHGALGLESSFDFNRSNLQEPTGAEGLLTDNLLVDSDFLCSNLMPVSAENLDFTFTNQEDWNLFMSGVDDILSGGAAEYVTQSF</sequence>
<comment type="caution">
    <text evidence="1">The sequence shown here is derived from an EMBL/GenBank/DDBJ whole genome shotgun (WGS) entry which is preliminary data.</text>
</comment>
<accession>A0ABR3A6Q8</accession>